<dbReference type="STRING" id="1219065.VPR01S_04_02170"/>
<comment type="caution">
    <text evidence="2">The sequence shown here is derived from an EMBL/GenBank/DDBJ whole genome shotgun (WGS) entry which is preliminary data.</text>
</comment>
<dbReference type="Pfam" id="PF00534">
    <property type="entry name" value="Glycos_transf_1"/>
    <property type="match status" value="1"/>
</dbReference>
<name>U2ZZT6_VIBPR</name>
<dbReference type="GO" id="GO:1901135">
    <property type="term" value="P:carbohydrate derivative metabolic process"/>
    <property type="evidence" value="ECO:0007669"/>
    <property type="project" value="UniProtKB-ARBA"/>
</dbReference>
<reference evidence="2 3" key="1">
    <citation type="submission" date="2013-09" db="EMBL/GenBank/DDBJ databases">
        <title>Whole genome shotgun sequence of Vibrio proteolyticus NBRC 13287.</title>
        <authorList>
            <person name="Isaki S."/>
            <person name="Hosoyama A."/>
            <person name="Numata M."/>
            <person name="Hashimoto M."/>
            <person name="Hosoyama Y."/>
            <person name="Tsuchikane K."/>
            <person name="Noguchi M."/>
            <person name="Hirakata S."/>
            <person name="Ichikawa N."/>
            <person name="Ohji S."/>
            <person name="Yamazoe A."/>
            <person name="Fujita N."/>
        </authorList>
    </citation>
    <scope>NUCLEOTIDE SEQUENCE [LARGE SCALE GENOMIC DNA]</scope>
    <source>
        <strain evidence="2 3">NBRC 13287</strain>
    </source>
</reference>
<dbReference type="Proteomes" id="UP000016570">
    <property type="component" value="Unassembled WGS sequence"/>
</dbReference>
<keyword evidence="2" id="KW-0808">Transferase</keyword>
<dbReference type="PANTHER" id="PTHR12526">
    <property type="entry name" value="GLYCOSYLTRANSFERASE"/>
    <property type="match status" value="1"/>
</dbReference>
<gene>
    <name evidence="2" type="ORF">VPR01S_04_02170</name>
</gene>
<dbReference type="InterPro" id="IPR001296">
    <property type="entry name" value="Glyco_trans_1"/>
</dbReference>
<evidence type="ECO:0000313" key="2">
    <source>
        <dbReference type="EMBL" id="GAD66612.1"/>
    </source>
</evidence>
<dbReference type="GO" id="GO:0016757">
    <property type="term" value="F:glycosyltransferase activity"/>
    <property type="evidence" value="ECO:0007669"/>
    <property type="project" value="InterPro"/>
</dbReference>
<dbReference type="AlphaFoldDB" id="U2ZZT6"/>
<dbReference type="Gene3D" id="3.40.50.2000">
    <property type="entry name" value="Glycogen Phosphorylase B"/>
    <property type="match status" value="2"/>
</dbReference>
<dbReference type="CDD" id="cd03801">
    <property type="entry name" value="GT4_PimA-like"/>
    <property type="match status" value="1"/>
</dbReference>
<sequence>MNICHVNLASGYHGGENQTLQLIKQQIEMGYQLTVVANPKSPFADAIRQLDCQLVLAKNYFQAHARSVTDGCSLIHVHEGRAIYWALLQNVLHGVPYIVTRRIDNKMKKKWLANMAYRRATAVVGLSREIVRRISEAYPVLTTYQIPSSPVSYPVDETEAASIRQRFENKHLVIHAANMLTHKGFDVTIEAARRLEQSHPEIHFALLGDGKERATLETLATGLSNLSFVGKQSNMGSWFRAADLQVHPSYTEGLGSVILEGLHSGLPVIATNAGGIPDIIEDGVSGRLIEPGDAAALAEAIVQLSQNEALRQRLLAGAQHKLKDFYIEHTALLYQDIYQKVDASYGQ</sequence>
<evidence type="ECO:0000313" key="3">
    <source>
        <dbReference type="Proteomes" id="UP000016570"/>
    </source>
</evidence>
<proteinExistence type="predicted"/>
<organism evidence="2 3">
    <name type="scientific">Vibrio proteolyticus NBRC 13287</name>
    <dbReference type="NCBI Taxonomy" id="1219065"/>
    <lineage>
        <taxon>Bacteria</taxon>
        <taxon>Pseudomonadati</taxon>
        <taxon>Pseudomonadota</taxon>
        <taxon>Gammaproteobacteria</taxon>
        <taxon>Vibrionales</taxon>
        <taxon>Vibrionaceae</taxon>
        <taxon>Vibrio</taxon>
    </lineage>
</organism>
<evidence type="ECO:0000259" key="1">
    <source>
        <dbReference type="Pfam" id="PF00534"/>
    </source>
</evidence>
<feature type="domain" description="Glycosyl transferase family 1" evidence="1">
    <location>
        <begin position="163"/>
        <end position="317"/>
    </location>
</feature>
<protein>
    <submittedName>
        <fullName evidence="2">Putative glycosyltransferase</fullName>
    </submittedName>
</protein>
<dbReference type="EMBL" id="BATJ01000004">
    <property type="protein sequence ID" value="GAD66612.1"/>
    <property type="molecule type" value="Genomic_DNA"/>
</dbReference>
<accession>U2ZZT6</accession>
<keyword evidence="3" id="KW-1185">Reference proteome</keyword>
<dbReference type="eggNOG" id="COG0438">
    <property type="taxonomic scope" value="Bacteria"/>
</dbReference>
<dbReference type="SUPFAM" id="SSF53756">
    <property type="entry name" value="UDP-Glycosyltransferase/glycogen phosphorylase"/>
    <property type="match status" value="1"/>
</dbReference>
<dbReference type="RefSeq" id="WP_021704592.1">
    <property type="nucleotide sequence ID" value="NZ_BATJ01000004.1"/>
</dbReference>